<reference evidence="3" key="1">
    <citation type="submission" date="2020-11" db="EMBL/GenBank/DDBJ databases">
        <authorList>
            <person name="Tran Van P."/>
        </authorList>
    </citation>
    <scope>NUCLEOTIDE SEQUENCE</scope>
</reference>
<dbReference type="AlphaFoldDB" id="A0A7R9GXX3"/>
<feature type="region of interest" description="Disordered" evidence="2">
    <location>
        <begin position="164"/>
        <end position="191"/>
    </location>
</feature>
<proteinExistence type="predicted"/>
<accession>A0A7R9GXX3</accession>
<protein>
    <submittedName>
        <fullName evidence="3">Uncharacterized protein</fullName>
    </submittedName>
</protein>
<evidence type="ECO:0000313" key="3">
    <source>
        <dbReference type="EMBL" id="CAD7398831.1"/>
    </source>
</evidence>
<keyword evidence="1" id="KW-0175">Coiled coil</keyword>
<sequence length="279" mass="30799">MRRSGRDGGLDSVATFRFDTEACLDVAHQWLYALSTNYSNGLGIGKVELEEVNLHFRGGRVENHLGKITPSSPDRDSNLDLPVLNSRAQHDKRGAQLPHNNYEGEGAKDLGPLESTPMMISSVDENKTSVPLRITQYRLLAKVNASTEKVIMLALLGRGAAQQMAKPPRVPANPTPLDGRVENNASSTDSPRGQILELLDRENERLESVESELERLKLEEMTTHLRGGRVENHLGTHPSSSPNQDLNFDFPFLGSLAQHETNALTNYVTEGGLMRINVE</sequence>
<evidence type="ECO:0000256" key="1">
    <source>
        <dbReference type="SAM" id="Coils"/>
    </source>
</evidence>
<feature type="region of interest" description="Disordered" evidence="2">
    <location>
        <begin position="91"/>
        <end position="113"/>
    </location>
</feature>
<organism evidence="3">
    <name type="scientific">Timema poppense</name>
    <name type="common">Walking stick</name>
    <dbReference type="NCBI Taxonomy" id="170557"/>
    <lineage>
        <taxon>Eukaryota</taxon>
        <taxon>Metazoa</taxon>
        <taxon>Ecdysozoa</taxon>
        <taxon>Arthropoda</taxon>
        <taxon>Hexapoda</taxon>
        <taxon>Insecta</taxon>
        <taxon>Pterygota</taxon>
        <taxon>Neoptera</taxon>
        <taxon>Polyneoptera</taxon>
        <taxon>Phasmatodea</taxon>
        <taxon>Timematodea</taxon>
        <taxon>Timematoidea</taxon>
        <taxon>Timematidae</taxon>
        <taxon>Timema</taxon>
    </lineage>
</organism>
<feature type="coiled-coil region" evidence="1">
    <location>
        <begin position="192"/>
        <end position="219"/>
    </location>
</feature>
<name>A0A7R9GXX3_TIMPO</name>
<gene>
    <name evidence="3" type="ORF">TPSB3V08_LOCUS1892</name>
</gene>
<dbReference type="EMBL" id="OD000692">
    <property type="protein sequence ID" value="CAD7398831.1"/>
    <property type="molecule type" value="Genomic_DNA"/>
</dbReference>
<evidence type="ECO:0000256" key="2">
    <source>
        <dbReference type="SAM" id="MobiDB-lite"/>
    </source>
</evidence>